<evidence type="ECO:0000256" key="1">
    <source>
        <dbReference type="SAM" id="Phobius"/>
    </source>
</evidence>
<keyword evidence="1" id="KW-1133">Transmembrane helix</keyword>
<accession>A0A379WLB2</accession>
<organism evidence="2 3">
    <name type="scientific">Salmonella enterica I</name>
    <dbReference type="NCBI Taxonomy" id="59201"/>
    <lineage>
        <taxon>Bacteria</taxon>
        <taxon>Pseudomonadati</taxon>
        <taxon>Pseudomonadota</taxon>
        <taxon>Gammaproteobacteria</taxon>
        <taxon>Enterobacterales</taxon>
        <taxon>Enterobacteriaceae</taxon>
        <taxon>Salmonella</taxon>
    </lineage>
</organism>
<proteinExistence type="predicted"/>
<dbReference type="AlphaFoldDB" id="A0A379WLB2"/>
<name>A0A379WLB2_SALET</name>
<dbReference type="EMBL" id="UGXT01000002">
    <property type="protein sequence ID" value="SUH34907.1"/>
    <property type="molecule type" value="Genomic_DNA"/>
</dbReference>
<keyword evidence="1" id="KW-0812">Transmembrane</keyword>
<sequence length="54" mass="6133">MDFEYIYPIIVLFGSFAIMLAVGVPITFAIGLSSLFSILIALPRMRQSRLFHKK</sequence>
<dbReference type="Proteomes" id="UP000254712">
    <property type="component" value="Unassembled WGS sequence"/>
</dbReference>
<evidence type="ECO:0000313" key="2">
    <source>
        <dbReference type="EMBL" id="SUH34907.1"/>
    </source>
</evidence>
<protein>
    <submittedName>
        <fullName evidence="2">Membrane protein</fullName>
    </submittedName>
</protein>
<gene>
    <name evidence="2" type="ORF">NCTC8261_01110</name>
</gene>
<feature type="transmembrane region" description="Helical" evidence="1">
    <location>
        <begin position="6"/>
        <end position="39"/>
    </location>
</feature>
<keyword evidence="1" id="KW-0472">Membrane</keyword>
<evidence type="ECO:0000313" key="3">
    <source>
        <dbReference type="Proteomes" id="UP000254712"/>
    </source>
</evidence>
<reference evidence="2 3" key="1">
    <citation type="submission" date="2018-06" db="EMBL/GenBank/DDBJ databases">
        <authorList>
            <consortium name="Pathogen Informatics"/>
            <person name="Doyle S."/>
        </authorList>
    </citation>
    <scope>NUCLEOTIDE SEQUENCE [LARGE SCALE GENOMIC DNA]</scope>
    <source>
        <strain evidence="2 3">NCTC8261</strain>
    </source>
</reference>